<sequence>MDRTKTGTRSIQIFREYKNLKMLHDDELGDTTYLAAFTSYLVRVLVSIELTLKLKLRTS</sequence>
<organism evidence="1 2">
    <name type="scientific">Spongiivirga citrea</name>
    <dbReference type="NCBI Taxonomy" id="1481457"/>
    <lineage>
        <taxon>Bacteria</taxon>
        <taxon>Pseudomonadati</taxon>
        <taxon>Bacteroidota</taxon>
        <taxon>Flavobacteriia</taxon>
        <taxon>Flavobacteriales</taxon>
        <taxon>Flavobacteriaceae</taxon>
        <taxon>Spongiivirga</taxon>
    </lineage>
</organism>
<dbReference type="EMBL" id="JAABOQ010000004">
    <property type="protein sequence ID" value="NER17779.1"/>
    <property type="molecule type" value="Genomic_DNA"/>
</dbReference>
<keyword evidence="2" id="KW-1185">Reference proteome</keyword>
<reference evidence="1 2" key="1">
    <citation type="submission" date="2020-01" db="EMBL/GenBank/DDBJ databases">
        <title>Spongiivirga citrea KCTC 32990T.</title>
        <authorList>
            <person name="Wang G."/>
        </authorList>
    </citation>
    <scope>NUCLEOTIDE SEQUENCE [LARGE SCALE GENOMIC DNA]</scope>
    <source>
        <strain evidence="1 2">KCTC 32990</strain>
    </source>
</reference>
<proteinExistence type="predicted"/>
<evidence type="ECO:0000313" key="2">
    <source>
        <dbReference type="Proteomes" id="UP000474296"/>
    </source>
</evidence>
<protein>
    <submittedName>
        <fullName evidence="1">Uncharacterized protein</fullName>
    </submittedName>
</protein>
<dbReference type="Proteomes" id="UP000474296">
    <property type="component" value="Unassembled WGS sequence"/>
</dbReference>
<name>A0A6M0CPI2_9FLAO</name>
<evidence type="ECO:0000313" key="1">
    <source>
        <dbReference type="EMBL" id="NER17779.1"/>
    </source>
</evidence>
<dbReference type="RefSeq" id="WP_164032451.1">
    <property type="nucleotide sequence ID" value="NZ_JAABOQ010000004.1"/>
</dbReference>
<gene>
    <name evidence="1" type="ORF">GWK10_11195</name>
</gene>
<accession>A0A6M0CPI2</accession>
<dbReference type="AlphaFoldDB" id="A0A6M0CPI2"/>
<comment type="caution">
    <text evidence="1">The sequence shown here is derived from an EMBL/GenBank/DDBJ whole genome shotgun (WGS) entry which is preliminary data.</text>
</comment>